<keyword evidence="2 6" id="KW-0489">Methyltransferase</keyword>
<keyword evidence="4" id="KW-0949">S-adenosyl-L-methionine</keyword>
<dbReference type="PANTHER" id="PTHR45875">
    <property type="entry name" value="METHYLTRANSFERASE N6AMT1"/>
    <property type="match status" value="1"/>
</dbReference>
<protein>
    <submittedName>
        <fullName evidence="6">Methylase</fullName>
    </submittedName>
</protein>
<sequence length="237" mass="24917">MIFTAAPHAHSSALCGYSPLMLFKTPPGVYAPQDDTWMLAEALLREDITAGTAVLDVGTGSGALALVAAGRGAAQVTAVDVSPLAVGATWLRARLKGLPVRVLHGDLLTPVAGRGFDLIVANPPYVPVAGRRARRGRGLAWRAGADGRAVLDRICRDAPPLLRPGGVLLLVHSALSGTERTLAQLTASGLRAEVADRRTIPFGPVLRAQAPWLEARGLIAPGETKEELVVIRAERRT</sequence>
<evidence type="ECO:0000259" key="5">
    <source>
        <dbReference type="Pfam" id="PF05175"/>
    </source>
</evidence>
<dbReference type="InterPro" id="IPR052190">
    <property type="entry name" value="Euk-Arch_PrmC-MTase"/>
</dbReference>
<dbReference type="Gene3D" id="3.40.50.150">
    <property type="entry name" value="Vaccinia Virus protein VP39"/>
    <property type="match status" value="1"/>
</dbReference>
<keyword evidence="3" id="KW-0808">Transferase</keyword>
<name>G2P2V8_STRV4</name>
<evidence type="ECO:0000256" key="4">
    <source>
        <dbReference type="ARBA" id="ARBA00022691"/>
    </source>
</evidence>
<dbReference type="PANTHER" id="PTHR45875:SF1">
    <property type="entry name" value="METHYLTRANSFERASE N6AMT1"/>
    <property type="match status" value="1"/>
</dbReference>
<evidence type="ECO:0000256" key="3">
    <source>
        <dbReference type="ARBA" id="ARBA00022679"/>
    </source>
</evidence>
<evidence type="ECO:0000313" key="6">
    <source>
        <dbReference type="EMBL" id="AEM82459.1"/>
    </source>
</evidence>
<dbReference type="GO" id="GO:0008170">
    <property type="term" value="F:N-methyltransferase activity"/>
    <property type="evidence" value="ECO:0007669"/>
    <property type="project" value="UniProtKB-ARBA"/>
</dbReference>
<dbReference type="GO" id="GO:0008757">
    <property type="term" value="F:S-adenosylmethionine-dependent methyltransferase activity"/>
    <property type="evidence" value="ECO:0007669"/>
    <property type="project" value="TreeGrafter"/>
</dbReference>
<evidence type="ECO:0000256" key="2">
    <source>
        <dbReference type="ARBA" id="ARBA00022603"/>
    </source>
</evidence>
<dbReference type="InterPro" id="IPR002052">
    <property type="entry name" value="DNA_methylase_N6_adenine_CS"/>
</dbReference>
<dbReference type="InterPro" id="IPR029063">
    <property type="entry name" value="SAM-dependent_MTases_sf"/>
</dbReference>
<feature type="domain" description="Methyltransferase small" evidence="5">
    <location>
        <begin position="23"/>
        <end position="125"/>
    </location>
</feature>
<dbReference type="HOGENOM" id="CLU_018398_6_2_11"/>
<dbReference type="GO" id="GO:0003676">
    <property type="term" value="F:nucleic acid binding"/>
    <property type="evidence" value="ECO:0007669"/>
    <property type="project" value="InterPro"/>
</dbReference>
<evidence type="ECO:0000256" key="1">
    <source>
        <dbReference type="ARBA" id="ARBA00006149"/>
    </source>
</evidence>
<dbReference type="InterPro" id="IPR007848">
    <property type="entry name" value="Small_mtfrase_dom"/>
</dbReference>
<proteinExistence type="inferred from homology"/>
<dbReference type="PROSITE" id="PS00092">
    <property type="entry name" value="N6_MTASE"/>
    <property type="match status" value="1"/>
</dbReference>
<keyword evidence="7" id="KW-1185">Reference proteome</keyword>
<accession>G2P2V8</accession>
<dbReference type="AlphaFoldDB" id="G2P2V8"/>
<dbReference type="CDD" id="cd02440">
    <property type="entry name" value="AdoMet_MTases"/>
    <property type="match status" value="1"/>
</dbReference>
<comment type="similarity">
    <text evidence="1">Belongs to the eukaryotic/archaeal PrmC-related family.</text>
</comment>
<dbReference type="eggNOG" id="COG2890">
    <property type="taxonomic scope" value="Bacteria"/>
</dbReference>
<organism evidence="6 7">
    <name type="scientific">Streptomyces violaceusniger (strain Tu 4113)</name>
    <dbReference type="NCBI Taxonomy" id="653045"/>
    <lineage>
        <taxon>Bacteria</taxon>
        <taxon>Bacillati</taxon>
        <taxon>Actinomycetota</taxon>
        <taxon>Actinomycetes</taxon>
        <taxon>Kitasatosporales</taxon>
        <taxon>Streptomycetaceae</taxon>
        <taxon>Streptomyces</taxon>
        <taxon>Streptomyces violaceusniger group</taxon>
    </lineage>
</organism>
<dbReference type="EMBL" id="CP002994">
    <property type="protein sequence ID" value="AEM82459.1"/>
    <property type="molecule type" value="Genomic_DNA"/>
</dbReference>
<dbReference type="GO" id="GO:0032259">
    <property type="term" value="P:methylation"/>
    <property type="evidence" value="ECO:0007669"/>
    <property type="project" value="UniProtKB-KW"/>
</dbReference>
<reference evidence="6" key="1">
    <citation type="submission" date="2011-08" db="EMBL/GenBank/DDBJ databases">
        <title>Complete sequence of chromosome of Streptomyces violaceusniger Tu 4113.</title>
        <authorList>
            <consortium name="US DOE Joint Genome Institute"/>
            <person name="Lucas S."/>
            <person name="Han J."/>
            <person name="Lapidus A."/>
            <person name="Cheng J.-F."/>
            <person name="Goodwin L."/>
            <person name="Pitluck S."/>
            <person name="Peters L."/>
            <person name="Ivanova N."/>
            <person name="Daligault H."/>
            <person name="Detter J.C."/>
            <person name="Han C."/>
            <person name="Tapia R."/>
            <person name="Land M."/>
            <person name="Hauser L."/>
            <person name="Kyrpides N."/>
            <person name="Ivanova N."/>
            <person name="Pagani I."/>
            <person name="Hagen A."/>
            <person name="Katz L."/>
            <person name="Fiedler H.-P."/>
            <person name="Keasling J."/>
            <person name="Fortman J."/>
            <person name="Woyke T."/>
        </authorList>
    </citation>
    <scope>NUCLEOTIDE SEQUENCE [LARGE SCALE GENOMIC DNA]</scope>
    <source>
        <strain evidence="6">Tu 4113</strain>
    </source>
</reference>
<dbReference type="InterPro" id="IPR004557">
    <property type="entry name" value="PrmC-related"/>
</dbReference>
<dbReference type="Proteomes" id="UP000008703">
    <property type="component" value="Chromosome"/>
</dbReference>
<dbReference type="GO" id="GO:0008276">
    <property type="term" value="F:protein methyltransferase activity"/>
    <property type="evidence" value="ECO:0007669"/>
    <property type="project" value="TreeGrafter"/>
</dbReference>
<dbReference type="SUPFAM" id="SSF53335">
    <property type="entry name" value="S-adenosyl-L-methionine-dependent methyltransferases"/>
    <property type="match status" value="1"/>
</dbReference>
<gene>
    <name evidence="6" type="ORF">Strvi_2755</name>
</gene>
<dbReference type="Pfam" id="PF05175">
    <property type="entry name" value="MTS"/>
    <property type="match status" value="1"/>
</dbReference>
<dbReference type="KEGG" id="svl:Strvi_2755"/>
<dbReference type="GO" id="GO:0035657">
    <property type="term" value="C:eRF1 methyltransferase complex"/>
    <property type="evidence" value="ECO:0007669"/>
    <property type="project" value="TreeGrafter"/>
</dbReference>
<dbReference type="NCBIfam" id="TIGR00537">
    <property type="entry name" value="hemK_rel_arch"/>
    <property type="match status" value="1"/>
</dbReference>
<evidence type="ECO:0000313" key="7">
    <source>
        <dbReference type="Proteomes" id="UP000008703"/>
    </source>
</evidence>